<feature type="compositionally biased region" description="Low complexity" evidence="11">
    <location>
        <begin position="1351"/>
        <end position="1364"/>
    </location>
</feature>
<accession>A0A086T8T4</accession>
<feature type="region of interest" description="Disordered" evidence="11">
    <location>
        <begin position="1"/>
        <end position="37"/>
    </location>
</feature>
<dbReference type="GO" id="GO:1901992">
    <property type="term" value="P:positive regulation of mitotic cell cycle phase transition"/>
    <property type="evidence" value="ECO:0007669"/>
    <property type="project" value="UniProtKB-ARBA"/>
</dbReference>
<evidence type="ECO:0000256" key="4">
    <source>
        <dbReference type="ARBA" id="ARBA00022679"/>
    </source>
</evidence>
<dbReference type="InterPro" id="IPR008271">
    <property type="entry name" value="Ser/Thr_kinase_AS"/>
</dbReference>
<keyword evidence="3" id="KW-0597">Phosphoprotein</keyword>
<evidence type="ECO:0000259" key="14">
    <source>
        <dbReference type="PROSITE" id="PS51285"/>
    </source>
</evidence>
<feature type="compositionally biased region" description="Polar residues" evidence="11">
    <location>
        <begin position="531"/>
        <end position="553"/>
    </location>
</feature>
<feature type="domain" description="Protein kinase" evidence="12">
    <location>
        <begin position="734"/>
        <end position="1164"/>
    </location>
</feature>
<evidence type="ECO:0000256" key="10">
    <source>
        <dbReference type="PROSITE-ProRule" id="PRU00169"/>
    </source>
</evidence>
<dbReference type="InterPro" id="IPR000719">
    <property type="entry name" value="Prot_kinase_dom"/>
</dbReference>
<feature type="compositionally biased region" description="Low complexity" evidence="11">
    <location>
        <begin position="582"/>
        <end position="606"/>
    </location>
</feature>
<evidence type="ECO:0000313" key="16">
    <source>
        <dbReference type="Proteomes" id="UP000029964"/>
    </source>
</evidence>
<feature type="region of interest" description="Disordered" evidence="11">
    <location>
        <begin position="354"/>
        <end position="380"/>
    </location>
</feature>
<dbReference type="SMART" id="SM00220">
    <property type="entry name" value="S_TKc"/>
    <property type="match status" value="1"/>
</dbReference>
<dbReference type="FunFam" id="3.30.200.20:FF:001008">
    <property type="entry name" value="Serine/threonine-protein kinase cek1"/>
    <property type="match status" value="1"/>
</dbReference>
<dbReference type="PROSITE" id="PS00108">
    <property type="entry name" value="PROTEIN_KINASE_ST"/>
    <property type="match status" value="1"/>
</dbReference>
<name>A0A086T8T4_HAPC1</name>
<dbReference type="Gene3D" id="3.30.450.20">
    <property type="entry name" value="PAS domain"/>
    <property type="match status" value="1"/>
</dbReference>
<gene>
    <name evidence="15" type="ORF">ACRE_033610</name>
</gene>
<keyword evidence="2" id="KW-0723">Serine/threonine-protein kinase</keyword>
<evidence type="ECO:0000256" key="11">
    <source>
        <dbReference type="SAM" id="MobiDB-lite"/>
    </source>
</evidence>
<keyword evidence="4" id="KW-0808">Transferase</keyword>
<dbReference type="Pfam" id="PF00072">
    <property type="entry name" value="Response_reg"/>
    <property type="match status" value="1"/>
</dbReference>
<feature type="compositionally biased region" description="Low complexity" evidence="11">
    <location>
        <begin position="1382"/>
        <end position="1395"/>
    </location>
</feature>
<dbReference type="EC" id="2.7.11.1" evidence="1"/>
<dbReference type="SMART" id="SM00448">
    <property type="entry name" value="REC"/>
    <property type="match status" value="1"/>
</dbReference>
<feature type="region of interest" description="Disordered" evidence="11">
    <location>
        <begin position="1739"/>
        <end position="1938"/>
    </location>
</feature>
<comment type="caution">
    <text evidence="10">Lacks conserved residue(s) required for the propagation of feature annotation.</text>
</comment>
<feature type="compositionally biased region" description="Basic and acidic residues" evidence="11">
    <location>
        <begin position="469"/>
        <end position="481"/>
    </location>
</feature>
<dbReference type="STRING" id="857340.A0A086T8T4"/>
<dbReference type="GO" id="GO:0004674">
    <property type="term" value="F:protein serine/threonine kinase activity"/>
    <property type="evidence" value="ECO:0007669"/>
    <property type="project" value="UniProtKB-KW"/>
</dbReference>
<dbReference type="Gene3D" id="1.10.510.10">
    <property type="entry name" value="Transferase(Phosphotransferase) domain 1"/>
    <property type="match status" value="2"/>
</dbReference>
<feature type="domain" description="AGC-kinase C-terminal" evidence="14">
    <location>
        <begin position="1165"/>
        <end position="1284"/>
    </location>
</feature>
<dbReference type="FunFam" id="1.10.510.10:FF:000340">
    <property type="entry name" value="Serine threonine protein kinase"/>
    <property type="match status" value="1"/>
</dbReference>
<feature type="compositionally biased region" description="Polar residues" evidence="11">
    <location>
        <begin position="1850"/>
        <end position="1866"/>
    </location>
</feature>
<evidence type="ECO:0000256" key="8">
    <source>
        <dbReference type="ARBA" id="ARBA00047899"/>
    </source>
</evidence>
<dbReference type="Proteomes" id="UP000029964">
    <property type="component" value="Unassembled WGS sequence"/>
</dbReference>
<dbReference type="GO" id="GO:0005634">
    <property type="term" value="C:nucleus"/>
    <property type="evidence" value="ECO:0007669"/>
    <property type="project" value="TreeGrafter"/>
</dbReference>
<dbReference type="SUPFAM" id="SSF55785">
    <property type="entry name" value="PYP-like sensor domain (PAS domain)"/>
    <property type="match status" value="1"/>
</dbReference>
<feature type="compositionally biased region" description="Polar residues" evidence="11">
    <location>
        <begin position="715"/>
        <end position="728"/>
    </location>
</feature>
<feature type="region of interest" description="Disordered" evidence="11">
    <location>
        <begin position="1647"/>
        <end position="1719"/>
    </location>
</feature>
<keyword evidence="6 15" id="KW-0418">Kinase</keyword>
<feature type="compositionally biased region" description="Low complexity" evidence="11">
    <location>
        <begin position="1"/>
        <end position="21"/>
    </location>
</feature>
<comment type="catalytic activity">
    <reaction evidence="9">
        <text>L-seryl-[protein] + ATP = O-phospho-L-seryl-[protein] + ADP + H(+)</text>
        <dbReference type="Rhea" id="RHEA:17989"/>
        <dbReference type="Rhea" id="RHEA-COMP:9863"/>
        <dbReference type="Rhea" id="RHEA-COMP:11604"/>
        <dbReference type="ChEBI" id="CHEBI:15378"/>
        <dbReference type="ChEBI" id="CHEBI:29999"/>
        <dbReference type="ChEBI" id="CHEBI:30616"/>
        <dbReference type="ChEBI" id="CHEBI:83421"/>
        <dbReference type="ChEBI" id="CHEBI:456216"/>
        <dbReference type="EC" id="2.7.11.1"/>
    </reaction>
</comment>
<dbReference type="PROSITE" id="PS50110">
    <property type="entry name" value="RESPONSE_REGULATORY"/>
    <property type="match status" value="1"/>
</dbReference>
<dbReference type="Gene3D" id="3.40.50.2300">
    <property type="match status" value="1"/>
</dbReference>
<dbReference type="PANTHER" id="PTHR24356">
    <property type="entry name" value="SERINE/THREONINE-PROTEIN KINASE"/>
    <property type="match status" value="1"/>
</dbReference>
<protein>
    <recommendedName>
        <fullName evidence="1">non-specific serine/threonine protein kinase</fullName>
        <ecNumber evidence="1">2.7.11.1</ecNumber>
    </recommendedName>
</protein>
<feature type="compositionally biased region" description="Polar residues" evidence="11">
    <location>
        <begin position="1324"/>
        <end position="1346"/>
    </location>
</feature>
<feature type="compositionally biased region" description="Basic and acidic residues" evidence="11">
    <location>
        <begin position="961"/>
        <end position="972"/>
    </location>
</feature>
<dbReference type="PROSITE" id="PS50011">
    <property type="entry name" value="PROTEIN_KINASE_DOM"/>
    <property type="match status" value="1"/>
</dbReference>
<dbReference type="FunFam" id="1.10.510.10:FF:000664">
    <property type="entry name" value="Serine threonine protein kinase"/>
    <property type="match status" value="1"/>
</dbReference>
<dbReference type="PROSITE" id="PS51285">
    <property type="entry name" value="AGC_KINASE_CTER"/>
    <property type="match status" value="1"/>
</dbReference>
<evidence type="ECO:0000256" key="3">
    <source>
        <dbReference type="ARBA" id="ARBA00022553"/>
    </source>
</evidence>
<feature type="compositionally biased region" description="Polar residues" evidence="11">
    <location>
        <begin position="488"/>
        <end position="498"/>
    </location>
</feature>
<dbReference type="EMBL" id="JPKY01000027">
    <property type="protein sequence ID" value="KFH45766.1"/>
    <property type="molecule type" value="Genomic_DNA"/>
</dbReference>
<evidence type="ECO:0000256" key="5">
    <source>
        <dbReference type="ARBA" id="ARBA00022741"/>
    </source>
</evidence>
<dbReference type="OrthoDB" id="162894at2759"/>
<evidence type="ECO:0000256" key="7">
    <source>
        <dbReference type="ARBA" id="ARBA00022840"/>
    </source>
</evidence>
<dbReference type="SUPFAM" id="SSF56112">
    <property type="entry name" value="Protein kinase-like (PK-like)"/>
    <property type="match status" value="1"/>
</dbReference>
<dbReference type="InterPro" id="IPR011006">
    <property type="entry name" value="CheY-like_superfamily"/>
</dbReference>
<evidence type="ECO:0000256" key="6">
    <source>
        <dbReference type="ARBA" id="ARBA00022777"/>
    </source>
</evidence>
<dbReference type="InterPro" id="IPR050236">
    <property type="entry name" value="Ser_Thr_kinase_AGC"/>
</dbReference>
<feature type="compositionally biased region" description="Polar residues" evidence="11">
    <location>
        <begin position="1676"/>
        <end position="1719"/>
    </location>
</feature>
<evidence type="ECO:0000256" key="9">
    <source>
        <dbReference type="ARBA" id="ARBA00048679"/>
    </source>
</evidence>
<feature type="region of interest" description="Disordered" evidence="11">
    <location>
        <begin position="1299"/>
        <end position="1498"/>
    </location>
</feature>
<dbReference type="CDD" id="cd05611">
    <property type="entry name" value="STKc_Rim15_like"/>
    <property type="match status" value="1"/>
</dbReference>
<dbReference type="Gene3D" id="3.30.200.20">
    <property type="entry name" value="Phosphorylase Kinase, domain 1"/>
    <property type="match status" value="1"/>
</dbReference>
<comment type="catalytic activity">
    <reaction evidence="8">
        <text>L-threonyl-[protein] + ATP = O-phospho-L-threonyl-[protein] + ADP + H(+)</text>
        <dbReference type="Rhea" id="RHEA:46608"/>
        <dbReference type="Rhea" id="RHEA-COMP:11060"/>
        <dbReference type="Rhea" id="RHEA-COMP:11605"/>
        <dbReference type="ChEBI" id="CHEBI:15378"/>
        <dbReference type="ChEBI" id="CHEBI:30013"/>
        <dbReference type="ChEBI" id="CHEBI:30616"/>
        <dbReference type="ChEBI" id="CHEBI:61977"/>
        <dbReference type="ChEBI" id="CHEBI:456216"/>
        <dbReference type="EC" id="2.7.11.1"/>
    </reaction>
</comment>
<evidence type="ECO:0000313" key="15">
    <source>
        <dbReference type="EMBL" id="KFH45766.1"/>
    </source>
</evidence>
<evidence type="ECO:0000259" key="13">
    <source>
        <dbReference type="PROSITE" id="PS50110"/>
    </source>
</evidence>
<feature type="compositionally biased region" description="Basic and acidic residues" evidence="11">
    <location>
        <begin position="503"/>
        <end position="514"/>
    </location>
</feature>
<keyword evidence="7" id="KW-0067">ATP-binding</keyword>
<feature type="region of interest" description="Disordered" evidence="11">
    <location>
        <begin position="293"/>
        <end position="328"/>
    </location>
</feature>
<feature type="domain" description="Response regulatory" evidence="13">
    <location>
        <begin position="1530"/>
        <end position="1644"/>
    </location>
</feature>
<dbReference type="InterPro" id="IPR011009">
    <property type="entry name" value="Kinase-like_dom_sf"/>
</dbReference>
<evidence type="ECO:0000256" key="2">
    <source>
        <dbReference type="ARBA" id="ARBA00022527"/>
    </source>
</evidence>
<keyword evidence="5" id="KW-0547">Nucleotide-binding</keyword>
<dbReference type="GO" id="GO:0000160">
    <property type="term" value="P:phosphorelay signal transduction system"/>
    <property type="evidence" value="ECO:0007669"/>
    <property type="project" value="InterPro"/>
</dbReference>
<feature type="compositionally biased region" description="Basic and acidic residues" evidence="11">
    <location>
        <begin position="1777"/>
        <end position="1798"/>
    </location>
</feature>
<sequence length="1938" mass="210259">MDQPSPSLAPPAVSALRAAQAGPMERSLSQDIREEREELREAAESTLNAIVDLNLDGTIRWASPSWTDVVGTRHETLESLPMSDLVVGENKTVFTDVVESMKRDDSKSHRVRFAVQLGPLSKLRSLEDIQDPGAPEQEPQLVDLEAQGIMVYDSVSGGESHTMWMIRPWTAPHEIQIDLPDVIVDSLGSGAEVLASFLNQLAEIGGEDIDRNVKPPPPVLCRICERQIQPWWFEKHTDLCLQEHRAEMDVQMAQENLSEHRHAIVKVLDALEARQSRPTSGDQQSALAMAEYKGMPIGPPPSTQSSPGTSLAGSRDRSGGFGHTRTRSFAVRRPQARIVELLMDLCDTAIEISTPSLKESPSQQDGDLRTQSPQSESRISQVLQWQSPSTNTLEQEQGLAQLCADTEKVARTKVDAVFRHRKIIEYSERIRIELAVLVQDCIDEAMRKAARIAAGRFTDSGESDEEDWRGEYADDGGRESQDPAGSESAGTESRTGQTEDTDEPRGRKDEEDMVKPLNSPSALAKALRQVDLSSRSRASRPTSYVASTRSSSPRECLTPRSHAGGHGPGAQTRDLPREHSTLSESETVESEGSLRSSSLASRNAARTESPISEFGDLRRAASSRQHHRRSLVLPGTSSPRRQESPSRPPPPPSPLRIKPRGLPGSQEGVASPEGSPMLGGSEFNSPITHPIRHHRRQSSAAISDFVMKPPPSPRLNANQAPPQTRSTQPSIKDFEIIKPISKGAFGSVYLSKKKSTGEYFAIKVLKKADMVAKNQVGNVKAERAIMMWQGQSEFVAKLYWTFSSKDYLYLVMEYLNGGDCASLIKVLGGLPEDWVKKYLGEVVLGVEHLHSRGIIHRDLKPDNLLIDQKGHLKLTDFGLSRMGLVGRQKRALNSGTNDTTPDLLKQGPFVRSTSLASSRSTSLDLHGHAVHSPGNTPQITPEVGSLGQPSYFSLGGPTTSEPRRVSNSHRSDSGGSETLTHMLGTFSLNDSPEVGHHPAAAKSPTEDEGPLSGSPELASLAPGSRVSVDARYAPGPSMMPPAMALFDPEDTNRRFVGTPDYLAPETVKGDKQDETSDWWSVGCILFEFLYGIPPFHASEAEHVFENILARKIQWPPDDPEEPVSDEAKDLINKLLCMDPPQRLGSNRDDKFSSGGEEIRNHPWFQGVNWDTLLEDEPQFVPQPENPEDTEYFDARGAVLQPFTEEMEEHMSSHSSGGGPEYADRPHDALSRVRSQVNSMHRKLMPLHIPPHVRDSKSRRLSEPLANDDFGSFAFKNLSVLEKANKDLIQKLRAEALATQSKGSSVSPGAAMAQSQAPSLEGSPVLTNPLQRTISNAKASNRPQSPSGYGHSNASPSRASQPSSPLLVSFVAGQGTEGRRKASNTSSNRSQQSSASLHPPTAIDIPKVPPTLQKAATSAAASPVKGRGTAPPPLALSPQKAVTVTPKPASESSTGRSRSLTVGSQEGSPVAANALHRHRSRRSQVFDMSPSSSDNEGDKHSALLRVQRRRQSSRRLSQIAFDGGPTFRPLDVLICEDHPVARMVMEKLLEKLRCRTISVPNGSEAVRYSMSEIKFDVIFLEYKLPQISGTDVARMIRETKNTNSHTPIIAITAYLKELQAPHYFDSLIEKPISSSKLTEVLRGLCHWRPESPGQSSSPMTMPPGSEGQQVAPPSGLRKSNTQADDSPVSVSSTFAGRQGSSVLSSREDSITSSMFGDSESVTTDEIAFVVSRKATGEWEEGGLGISDADTMAPGPEGPAKVIPHLSLQRSAPPQLERGGSRPVEKLRSRREGTERRGSESTESADDEDEELGLGRERQPRRSTGPLGKPPLPSSKLGVEMMRANSHDSAVGSESTPEAVTQVATTPAQEAEEGSMVGSTGAAATGEEARTPPEGGDATAATKEGGRASVDATPRPAQGASNRLLGSSEEEEATPRPAGK</sequence>
<organism evidence="15 16">
    <name type="scientific">Hapsidospora chrysogenum (strain ATCC 11550 / CBS 779.69 / DSM 880 / IAM 14645 / JCM 23072 / IMI 49137)</name>
    <name type="common">Acremonium chrysogenum</name>
    <dbReference type="NCBI Taxonomy" id="857340"/>
    <lineage>
        <taxon>Eukaryota</taxon>
        <taxon>Fungi</taxon>
        <taxon>Dikarya</taxon>
        <taxon>Ascomycota</taxon>
        <taxon>Pezizomycotina</taxon>
        <taxon>Sordariomycetes</taxon>
        <taxon>Hypocreomycetidae</taxon>
        <taxon>Hypocreales</taxon>
        <taxon>Bionectriaceae</taxon>
        <taxon>Hapsidospora</taxon>
    </lineage>
</organism>
<dbReference type="InterPro" id="IPR001789">
    <property type="entry name" value="Sig_transdc_resp-reg_receiver"/>
</dbReference>
<dbReference type="SUPFAM" id="SSF52172">
    <property type="entry name" value="CheY-like"/>
    <property type="match status" value="1"/>
</dbReference>
<dbReference type="InterPro" id="IPR000961">
    <property type="entry name" value="AGC-kinase_C"/>
</dbReference>
<evidence type="ECO:0000259" key="12">
    <source>
        <dbReference type="PROSITE" id="PS50011"/>
    </source>
</evidence>
<dbReference type="CDD" id="cd17546">
    <property type="entry name" value="REC_hyHK_CKI1_RcsC-like"/>
    <property type="match status" value="1"/>
</dbReference>
<feature type="compositionally biased region" description="Polar residues" evidence="11">
    <location>
        <begin position="1449"/>
        <end position="1466"/>
    </location>
</feature>
<dbReference type="GO" id="GO:0005524">
    <property type="term" value="F:ATP binding"/>
    <property type="evidence" value="ECO:0007669"/>
    <property type="project" value="UniProtKB-KW"/>
</dbReference>
<dbReference type="HOGENOM" id="CLU_000709_0_0_1"/>
<feature type="region of interest" description="Disordered" evidence="11">
    <location>
        <begin position="953"/>
        <end position="1023"/>
    </location>
</feature>
<proteinExistence type="predicted"/>
<comment type="caution">
    <text evidence="15">The sequence shown here is derived from an EMBL/GenBank/DDBJ whole genome shotgun (WGS) entry which is preliminary data.</text>
</comment>
<feature type="region of interest" description="Disordered" evidence="11">
    <location>
        <begin position="457"/>
        <end position="728"/>
    </location>
</feature>
<dbReference type="GO" id="GO:0005737">
    <property type="term" value="C:cytoplasm"/>
    <property type="evidence" value="ECO:0007669"/>
    <property type="project" value="TreeGrafter"/>
</dbReference>
<feature type="compositionally biased region" description="Polar residues" evidence="11">
    <location>
        <begin position="1299"/>
        <end position="1317"/>
    </location>
</feature>
<dbReference type="PANTHER" id="PTHR24356:SF1">
    <property type="entry name" value="SERINE_THREONINE-PROTEIN KINASE GREATWALL"/>
    <property type="match status" value="1"/>
</dbReference>
<keyword evidence="16" id="KW-1185">Reference proteome</keyword>
<evidence type="ECO:0000256" key="1">
    <source>
        <dbReference type="ARBA" id="ARBA00012513"/>
    </source>
</evidence>
<dbReference type="Pfam" id="PF00069">
    <property type="entry name" value="Pkinase"/>
    <property type="match status" value="2"/>
</dbReference>
<dbReference type="InterPro" id="IPR035965">
    <property type="entry name" value="PAS-like_dom_sf"/>
</dbReference>
<dbReference type="FunFam" id="3.40.50.2300:FF:000139">
    <property type="entry name" value="Serine threonine protein kinase"/>
    <property type="match status" value="1"/>
</dbReference>
<feature type="compositionally biased region" description="Acidic residues" evidence="11">
    <location>
        <begin position="1801"/>
        <end position="1810"/>
    </location>
</feature>
<reference evidence="16" key="1">
    <citation type="journal article" date="2014" name="Genome Announc.">
        <title>Genome sequence and annotation of Acremonium chrysogenum, producer of the beta-lactam antibiotic cephalosporin C.</title>
        <authorList>
            <person name="Terfehr D."/>
            <person name="Dahlmann T.A."/>
            <person name="Specht T."/>
            <person name="Zadra I."/>
            <person name="Kuernsteiner H."/>
            <person name="Kueck U."/>
        </authorList>
    </citation>
    <scope>NUCLEOTIDE SEQUENCE [LARGE SCALE GENOMIC DNA]</scope>
    <source>
        <strain evidence="16">ATCC 11550 / CBS 779.69 / DSM 880 / IAM 14645 / JCM 23072 / IMI 49137</strain>
    </source>
</reference>